<dbReference type="Pfam" id="PF04279">
    <property type="entry name" value="IspA"/>
    <property type="match status" value="1"/>
</dbReference>
<protein>
    <submittedName>
        <fullName evidence="6">Intracellular septation protein IspA</fullName>
    </submittedName>
</protein>
<dbReference type="PANTHER" id="PTHR36917">
    <property type="entry name" value="INTRACELLULAR SEPTATION PROTEIN A-RELATED"/>
    <property type="match status" value="1"/>
</dbReference>
<dbReference type="EMBL" id="UOFM01000096">
    <property type="protein sequence ID" value="VAW74508.1"/>
    <property type="molecule type" value="Genomic_DNA"/>
</dbReference>
<reference evidence="6" key="1">
    <citation type="submission" date="2018-06" db="EMBL/GenBank/DDBJ databases">
        <authorList>
            <person name="Zhirakovskaya E."/>
        </authorList>
    </citation>
    <scope>NUCLEOTIDE SEQUENCE</scope>
</reference>
<evidence type="ECO:0000256" key="2">
    <source>
        <dbReference type="ARBA" id="ARBA00022692"/>
    </source>
</evidence>
<dbReference type="AlphaFoldDB" id="A0A3B0Y1I9"/>
<name>A0A3B0Y1I9_9ZZZZ</name>
<evidence type="ECO:0000256" key="3">
    <source>
        <dbReference type="ARBA" id="ARBA00022989"/>
    </source>
</evidence>
<dbReference type="PANTHER" id="PTHR36917:SF1">
    <property type="entry name" value="INNER MEMBRANE-SPANNING PROTEIN YCIB"/>
    <property type="match status" value="1"/>
</dbReference>
<evidence type="ECO:0000313" key="6">
    <source>
        <dbReference type="EMBL" id="VAW74508.1"/>
    </source>
</evidence>
<sequence length="182" mass="21259">MKILYDFFPILLFFIAYKLGDIYIATAVAIAAAAVQTLAFWIRHRRFEKMHLITFGLLLFFGGLTLLLRDPVFIKWKPSVVNWLFAVVFLGSHWVGEKPIVERMMRHAIQAPPPVWLRLSWMWITFFISIGLLNLYVAYTYSEETWVNFKLFGMLGITFAFVIAQGFYLGRYMIEEKPEGES</sequence>
<dbReference type="NCBIfam" id="TIGR00997">
    <property type="entry name" value="ispZ"/>
    <property type="match status" value="1"/>
</dbReference>
<organism evidence="6">
    <name type="scientific">hydrothermal vent metagenome</name>
    <dbReference type="NCBI Taxonomy" id="652676"/>
    <lineage>
        <taxon>unclassified sequences</taxon>
        <taxon>metagenomes</taxon>
        <taxon>ecological metagenomes</taxon>
    </lineage>
</organism>
<keyword evidence="1" id="KW-1003">Cell membrane</keyword>
<evidence type="ECO:0000256" key="5">
    <source>
        <dbReference type="SAM" id="Phobius"/>
    </source>
</evidence>
<dbReference type="InterPro" id="IPR006008">
    <property type="entry name" value="YciB"/>
</dbReference>
<keyword evidence="2 5" id="KW-0812">Transmembrane</keyword>
<keyword evidence="4 5" id="KW-0472">Membrane</keyword>
<feature type="transmembrane region" description="Helical" evidence="5">
    <location>
        <begin position="50"/>
        <end position="68"/>
    </location>
</feature>
<feature type="transmembrane region" description="Helical" evidence="5">
    <location>
        <begin position="80"/>
        <end position="96"/>
    </location>
</feature>
<feature type="transmembrane region" description="Helical" evidence="5">
    <location>
        <begin position="22"/>
        <end position="43"/>
    </location>
</feature>
<evidence type="ECO:0000256" key="4">
    <source>
        <dbReference type="ARBA" id="ARBA00023136"/>
    </source>
</evidence>
<feature type="transmembrane region" description="Helical" evidence="5">
    <location>
        <begin position="151"/>
        <end position="169"/>
    </location>
</feature>
<feature type="transmembrane region" description="Helical" evidence="5">
    <location>
        <begin position="116"/>
        <end position="139"/>
    </location>
</feature>
<dbReference type="HAMAP" id="MF_00189">
    <property type="entry name" value="YciB"/>
    <property type="match status" value="1"/>
</dbReference>
<keyword evidence="3 5" id="KW-1133">Transmembrane helix</keyword>
<accession>A0A3B0Y1I9</accession>
<proteinExistence type="inferred from homology"/>
<gene>
    <name evidence="6" type="ORF">MNBD_GAMMA14-942</name>
</gene>
<dbReference type="GO" id="GO:0005886">
    <property type="term" value="C:plasma membrane"/>
    <property type="evidence" value="ECO:0007669"/>
    <property type="project" value="TreeGrafter"/>
</dbReference>
<dbReference type="NCBIfam" id="NF001325">
    <property type="entry name" value="PRK00259.1-3"/>
    <property type="match status" value="1"/>
</dbReference>
<evidence type="ECO:0000256" key="1">
    <source>
        <dbReference type="ARBA" id="ARBA00022475"/>
    </source>
</evidence>